<proteinExistence type="predicted"/>
<dbReference type="EMBL" id="CM042010">
    <property type="protein sequence ID" value="KAI3781973.1"/>
    <property type="molecule type" value="Genomic_DNA"/>
</dbReference>
<organism evidence="1 2">
    <name type="scientific">Cichorium intybus</name>
    <name type="common">Chicory</name>
    <dbReference type="NCBI Taxonomy" id="13427"/>
    <lineage>
        <taxon>Eukaryota</taxon>
        <taxon>Viridiplantae</taxon>
        <taxon>Streptophyta</taxon>
        <taxon>Embryophyta</taxon>
        <taxon>Tracheophyta</taxon>
        <taxon>Spermatophyta</taxon>
        <taxon>Magnoliopsida</taxon>
        <taxon>eudicotyledons</taxon>
        <taxon>Gunneridae</taxon>
        <taxon>Pentapetalae</taxon>
        <taxon>asterids</taxon>
        <taxon>campanulids</taxon>
        <taxon>Asterales</taxon>
        <taxon>Asteraceae</taxon>
        <taxon>Cichorioideae</taxon>
        <taxon>Cichorieae</taxon>
        <taxon>Cichoriinae</taxon>
        <taxon>Cichorium</taxon>
    </lineage>
</organism>
<keyword evidence="2" id="KW-1185">Reference proteome</keyword>
<reference evidence="2" key="1">
    <citation type="journal article" date="2022" name="Mol. Ecol. Resour.">
        <title>The genomes of chicory, endive, great burdock and yacon provide insights into Asteraceae palaeo-polyploidization history and plant inulin production.</title>
        <authorList>
            <person name="Fan W."/>
            <person name="Wang S."/>
            <person name="Wang H."/>
            <person name="Wang A."/>
            <person name="Jiang F."/>
            <person name="Liu H."/>
            <person name="Zhao H."/>
            <person name="Xu D."/>
            <person name="Zhang Y."/>
        </authorList>
    </citation>
    <scope>NUCLEOTIDE SEQUENCE [LARGE SCALE GENOMIC DNA]</scope>
    <source>
        <strain evidence="2">cv. Punajuju</strain>
    </source>
</reference>
<comment type="caution">
    <text evidence="1">The sequence shown here is derived from an EMBL/GenBank/DDBJ whole genome shotgun (WGS) entry which is preliminary data.</text>
</comment>
<sequence length="534" mass="57818">MCECAISTEAGILSKARTPIINFVLGGPGVGKGTQCARIAETYGFTHLSVGDLSRKEISSNTEYGSDSQIAKNCLESAETDRFVLDGFPRSEDNRVAYEEIIGIQPEVVLFFDCDEVEMINRVSHRNRVCQYIEATFVMFLRSLNTVNRLEAQRNQLNSPGVSGVHGLGHVFAFLIGLLSSLTGGISYCLIRATSKTSDQPVGTIFAFGLLSSPVAAICVITSQDIVNALWDEEDIKAISFVGIAGVNFYMQIKSVTQQWKDLPGGSGVSLSMPTSQKHLMEILLLGSGQAVSIRVTANNRESEKGSDAGVSREMSGPECCANPPEVNICFGKGCVEEIGGLKAYITGDRSSSRAILLASDAFGYEGVMLRKLANKIGGLGYMVVVPDFFFGDYYYSAMPPEIREKWLPNNLPVGSFDCFYSPDLAVERGCENALKIIAQLKSSGSGAVGAAGFCWGGMMVTKLAKYEDIKAAVILHPGPLTDSDVNDDISGTLHILWSDGSKLVVPMDILDRWFKKFQERAKPDPAYLKGFAL</sequence>
<evidence type="ECO:0000313" key="1">
    <source>
        <dbReference type="EMBL" id="KAI3781973.1"/>
    </source>
</evidence>
<protein>
    <submittedName>
        <fullName evidence="1">Uncharacterized protein</fullName>
    </submittedName>
</protein>
<gene>
    <name evidence="1" type="ORF">L2E82_12001</name>
</gene>
<accession>A0ACB9GER3</accession>
<name>A0ACB9GER3_CICIN</name>
<evidence type="ECO:0000313" key="2">
    <source>
        <dbReference type="Proteomes" id="UP001055811"/>
    </source>
</evidence>
<dbReference type="Proteomes" id="UP001055811">
    <property type="component" value="Linkage Group LG02"/>
</dbReference>
<reference evidence="1 2" key="2">
    <citation type="journal article" date="2022" name="Mol. Ecol. Resour.">
        <title>The genomes of chicory, endive, great burdock and yacon provide insights into Asteraceae paleo-polyploidization history and plant inulin production.</title>
        <authorList>
            <person name="Fan W."/>
            <person name="Wang S."/>
            <person name="Wang H."/>
            <person name="Wang A."/>
            <person name="Jiang F."/>
            <person name="Liu H."/>
            <person name="Zhao H."/>
            <person name="Xu D."/>
            <person name="Zhang Y."/>
        </authorList>
    </citation>
    <scope>NUCLEOTIDE SEQUENCE [LARGE SCALE GENOMIC DNA]</scope>
    <source>
        <strain evidence="2">cv. Punajuju</strain>
        <tissue evidence="1">Leaves</tissue>
    </source>
</reference>